<accession>A0A2G5UJ08</accession>
<organism evidence="1 2">
    <name type="scientific">Caenorhabditis nigoni</name>
    <dbReference type="NCBI Taxonomy" id="1611254"/>
    <lineage>
        <taxon>Eukaryota</taxon>
        <taxon>Metazoa</taxon>
        <taxon>Ecdysozoa</taxon>
        <taxon>Nematoda</taxon>
        <taxon>Chromadorea</taxon>
        <taxon>Rhabditida</taxon>
        <taxon>Rhabditina</taxon>
        <taxon>Rhabditomorpha</taxon>
        <taxon>Rhabditoidea</taxon>
        <taxon>Rhabditidae</taxon>
        <taxon>Peloderinae</taxon>
        <taxon>Caenorhabditis</taxon>
    </lineage>
</organism>
<gene>
    <name evidence="1" type="primary">Cnig_chr_III.g11127</name>
    <name evidence="1" type="ORF">B9Z55_011127</name>
</gene>
<dbReference type="AlphaFoldDB" id="A0A2G5UJ08"/>
<dbReference type="STRING" id="1611254.A0A2G5UJ08"/>
<dbReference type="Proteomes" id="UP000230233">
    <property type="component" value="Chromosome III"/>
</dbReference>
<dbReference type="OrthoDB" id="5817875at2759"/>
<protein>
    <submittedName>
        <fullName evidence="1">Uncharacterized protein</fullName>
    </submittedName>
</protein>
<reference evidence="2" key="1">
    <citation type="submission" date="2017-10" db="EMBL/GenBank/DDBJ databases">
        <title>Rapid genome shrinkage in a self-fertile nematode reveals novel sperm competition proteins.</title>
        <authorList>
            <person name="Yin D."/>
            <person name="Schwarz E.M."/>
            <person name="Thomas C.G."/>
            <person name="Felde R.L."/>
            <person name="Korf I.F."/>
            <person name="Cutter A.D."/>
            <person name="Schartner C.M."/>
            <person name="Ralston E.J."/>
            <person name="Meyer B.J."/>
            <person name="Haag E.S."/>
        </authorList>
    </citation>
    <scope>NUCLEOTIDE SEQUENCE [LARGE SCALE GENOMIC DNA]</scope>
    <source>
        <strain evidence="2">JU1422</strain>
    </source>
</reference>
<keyword evidence="2" id="KW-1185">Reference proteome</keyword>
<sequence length="168" mass="19012">MNNYEQFYPLAMSYKEFDIKIPDINETKLEEIGIAEDVGHLSPGTFPVPAFPVHGILYGLNCRLMVPLTFQRYQKPDFPILNVWCLVSTASPFTCLTKKTLEALLGAGTVVGRTFFSCAVQDKNTRIECQVSKGNFENVNILGMDSLRQLELSLNINWQGSRFELIRN</sequence>
<evidence type="ECO:0000313" key="1">
    <source>
        <dbReference type="EMBL" id="PIC39443.1"/>
    </source>
</evidence>
<name>A0A2G5UJ08_9PELO</name>
<evidence type="ECO:0000313" key="2">
    <source>
        <dbReference type="Proteomes" id="UP000230233"/>
    </source>
</evidence>
<comment type="caution">
    <text evidence="1">The sequence shown here is derived from an EMBL/GenBank/DDBJ whole genome shotgun (WGS) entry which is preliminary data.</text>
</comment>
<proteinExistence type="predicted"/>
<dbReference type="EMBL" id="PDUG01000003">
    <property type="protein sequence ID" value="PIC39443.1"/>
    <property type="molecule type" value="Genomic_DNA"/>
</dbReference>